<evidence type="ECO:0000313" key="1">
    <source>
        <dbReference type="EMBL" id="KAI9252307.1"/>
    </source>
</evidence>
<comment type="caution">
    <text evidence="1">The sequence shown here is derived from an EMBL/GenBank/DDBJ whole genome shotgun (WGS) entry which is preliminary data.</text>
</comment>
<dbReference type="EMBL" id="JAIXMP010000028">
    <property type="protein sequence ID" value="KAI9252307.1"/>
    <property type="molecule type" value="Genomic_DNA"/>
</dbReference>
<reference evidence="1" key="2">
    <citation type="submission" date="2023-02" db="EMBL/GenBank/DDBJ databases">
        <authorList>
            <consortium name="DOE Joint Genome Institute"/>
            <person name="Mondo S.J."/>
            <person name="Chang Y."/>
            <person name="Wang Y."/>
            <person name="Ahrendt S."/>
            <person name="Andreopoulos W."/>
            <person name="Barry K."/>
            <person name="Beard J."/>
            <person name="Benny G.L."/>
            <person name="Blankenship S."/>
            <person name="Bonito G."/>
            <person name="Cuomo C."/>
            <person name="Desiro A."/>
            <person name="Gervers K.A."/>
            <person name="Hundley H."/>
            <person name="Kuo A."/>
            <person name="LaButti K."/>
            <person name="Lang B.F."/>
            <person name="Lipzen A."/>
            <person name="O'Donnell K."/>
            <person name="Pangilinan J."/>
            <person name="Reynolds N."/>
            <person name="Sandor L."/>
            <person name="Smith M.W."/>
            <person name="Tsang A."/>
            <person name="Grigoriev I.V."/>
            <person name="Stajich J.E."/>
            <person name="Spatafora J.W."/>
        </authorList>
    </citation>
    <scope>NUCLEOTIDE SEQUENCE</scope>
    <source>
        <strain evidence="1">RSA 2281</strain>
    </source>
</reference>
<accession>A0AAD5JSF7</accession>
<name>A0AAD5JSF7_9FUNG</name>
<protein>
    <submittedName>
        <fullName evidence="1">Uncharacterized protein</fullName>
    </submittedName>
</protein>
<proteinExistence type="predicted"/>
<dbReference type="AlphaFoldDB" id="A0AAD5JSF7"/>
<keyword evidence="2" id="KW-1185">Reference proteome</keyword>
<reference evidence="1" key="1">
    <citation type="journal article" date="2022" name="IScience">
        <title>Evolution of zygomycete secretomes and the origins of terrestrial fungal ecologies.</title>
        <authorList>
            <person name="Chang Y."/>
            <person name="Wang Y."/>
            <person name="Mondo S."/>
            <person name="Ahrendt S."/>
            <person name="Andreopoulos W."/>
            <person name="Barry K."/>
            <person name="Beard J."/>
            <person name="Benny G.L."/>
            <person name="Blankenship S."/>
            <person name="Bonito G."/>
            <person name="Cuomo C."/>
            <person name="Desiro A."/>
            <person name="Gervers K.A."/>
            <person name="Hundley H."/>
            <person name="Kuo A."/>
            <person name="LaButti K."/>
            <person name="Lang B.F."/>
            <person name="Lipzen A."/>
            <person name="O'Donnell K."/>
            <person name="Pangilinan J."/>
            <person name="Reynolds N."/>
            <person name="Sandor L."/>
            <person name="Smith M.E."/>
            <person name="Tsang A."/>
            <person name="Grigoriev I.V."/>
            <person name="Stajich J.E."/>
            <person name="Spatafora J.W."/>
        </authorList>
    </citation>
    <scope>NUCLEOTIDE SEQUENCE</scope>
    <source>
        <strain evidence="1">RSA 2281</strain>
    </source>
</reference>
<evidence type="ECO:0000313" key="2">
    <source>
        <dbReference type="Proteomes" id="UP001209540"/>
    </source>
</evidence>
<gene>
    <name evidence="1" type="ORF">BDA99DRAFT_541034</name>
</gene>
<organism evidence="1 2">
    <name type="scientific">Phascolomyces articulosus</name>
    <dbReference type="NCBI Taxonomy" id="60185"/>
    <lineage>
        <taxon>Eukaryota</taxon>
        <taxon>Fungi</taxon>
        <taxon>Fungi incertae sedis</taxon>
        <taxon>Mucoromycota</taxon>
        <taxon>Mucoromycotina</taxon>
        <taxon>Mucoromycetes</taxon>
        <taxon>Mucorales</taxon>
        <taxon>Lichtheimiaceae</taxon>
        <taxon>Phascolomyces</taxon>
    </lineage>
</organism>
<dbReference type="Proteomes" id="UP001209540">
    <property type="component" value="Unassembled WGS sequence"/>
</dbReference>
<sequence>MSMAKTRLTMTHKCTSSIIGINSMLHEHVSHEHVRKAIRKAVAYTTATAVSNVSVLCLLRTIRNKRTLGCQTEVYDCEVEYFIERATRISVQTKDCTTIAAGIKEFSVNFKNFWDGTAIYKRVERKTIHVFLRGATNIERIKKAKQAAAKKLQGVNRMQQSDNIDSPTSKILSRKQIKSKMQHKMPCWCQRDGTLTTPAHLTFNASTYTMLLKHLTPQLLIQFPTFRTQ</sequence>